<keyword evidence="6" id="KW-1185">Reference proteome</keyword>
<proteinExistence type="predicted"/>
<keyword evidence="4" id="KW-0732">Signal</keyword>
<dbReference type="PANTHER" id="PTHR24166:SF48">
    <property type="entry name" value="PROTEIN VAPYRIN"/>
    <property type="match status" value="1"/>
</dbReference>
<sequence>MKNHLVFLLSIALVAALAGCSAEKPSDTSDPKASAKWIAYCQKKAGKAKIPQERSHWLQEAYEHAQAMGDPLPGDVAKIPDLTCSISVMTEDLGTFKWSVAQGAQPGTHYNELVEIWDNGAEWRDITLDRHAKALPVFMDRAIDKYDTRFFTQHAEAFTATGFKVHSPLEKNAFNVKYCRFVADQIDDALQQNDAGKIEFLLDQMPRRTSVAVIDRQTEAYLRDAGDFVYGQQTNETLACKLVALGYDCNKIDLAALPFGPAFTEALRADPAYAVRALHLDEWMGPMSKTEAELLLTLPTDAWDALHKLHIEEAIERCLEIGESEAALQFVELRSARNPLNQGAYTELLNLALQYGDKPMIDFVFKNSGEVNIYNIDIGKLANNQELFETFAPKILANIYQTMDVHPRKDGTTLGRIKQAFASKNEKAGLFLVQKYNLSKAWVGVTEGQTLLMDVCEAGNLEAARYLIEQRGEEIHATTGYSELQITIFGSSRPTEGKLTPIFFAAKGGNSQLIKYLRSRGADINARSNFGTTPLMHAVSANHFDAAKTLIALKAHVNAQMNPSINQIDLREIGNYDEIATAYRRAKTNGNQAILDVLIEAGARP</sequence>
<evidence type="ECO:0000313" key="5">
    <source>
        <dbReference type="EMBL" id="VGO14212.1"/>
    </source>
</evidence>
<dbReference type="Proteomes" id="UP000366872">
    <property type="component" value="Unassembled WGS sequence"/>
</dbReference>
<reference evidence="5 6" key="1">
    <citation type="submission" date="2019-04" db="EMBL/GenBank/DDBJ databases">
        <authorList>
            <person name="Van Vliet M D."/>
        </authorList>
    </citation>
    <scope>NUCLEOTIDE SEQUENCE [LARGE SCALE GENOMIC DNA]</scope>
    <source>
        <strain evidence="5 6">F1</strain>
    </source>
</reference>
<evidence type="ECO:0000313" key="6">
    <source>
        <dbReference type="Proteomes" id="UP000366872"/>
    </source>
</evidence>
<name>A0A6C2U2J5_PONDE</name>
<dbReference type="SMART" id="SM00248">
    <property type="entry name" value="ANK"/>
    <property type="match status" value="4"/>
</dbReference>
<dbReference type="InterPro" id="IPR002110">
    <property type="entry name" value="Ankyrin_rpt"/>
</dbReference>
<feature type="repeat" description="ANK" evidence="3">
    <location>
        <begin position="497"/>
        <end position="529"/>
    </location>
</feature>
<dbReference type="InterPro" id="IPR050889">
    <property type="entry name" value="Dendritic_Spine_Reg/Scaffold"/>
</dbReference>
<gene>
    <name evidence="5" type="ORF">PDESU_02771</name>
</gene>
<dbReference type="PROSITE" id="PS50088">
    <property type="entry name" value="ANK_REPEAT"/>
    <property type="match status" value="2"/>
</dbReference>
<dbReference type="InterPro" id="IPR036770">
    <property type="entry name" value="Ankyrin_rpt-contain_sf"/>
</dbReference>
<dbReference type="PROSITE" id="PS50297">
    <property type="entry name" value="ANK_REP_REGION"/>
    <property type="match status" value="1"/>
</dbReference>
<organism evidence="5 6">
    <name type="scientific">Pontiella desulfatans</name>
    <dbReference type="NCBI Taxonomy" id="2750659"/>
    <lineage>
        <taxon>Bacteria</taxon>
        <taxon>Pseudomonadati</taxon>
        <taxon>Kiritimatiellota</taxon>
        <taxon>Kiritimatiellia</taxon>
        <taxon>Kiritimatiellales</taxon>
        <taxon>Pontiellaceae</taxon>
        <taxon>Pontiella</taxon>
    </lineage>
</organism>
<dbReference type="EMBL" id="CAAHFG010000001">
    <property type="protein sequence ID" value="VGO14212.1"/>
    <property type="molecule type" value="Genomic_DNA"/>
</dbReference>
<feature type="signal peptide" evidence="4">
    <location>
        <begin position="1"/>
        <end position="18"/>
    </location>
</feature>
<feature type="chain" id="PRO_5025424081" evidence="4">
    <location>
        <begin position="19"/>
        <end position="605"/>
    </location>
</feature>
<dbReference type="Gene3D" id="1.25.40.20">
    <property type="entry name" value="Ankyrin repeat-containing domain"/>
    <property type="match status" value="1"/>
</dbReference>
<keyword evidence="1" id="KW-0677">Repeat</keyword>
<dbReference type="SUPFAM" id="SSF48403">
    <property type="entry name" value="Ankyrin repeat"/>
    <property type="match status" value="1"/>
</dbReference>
<evidence type="ECO:0000256" key="1">
    <source>
        <dbReference type="ARBA" id="ARBA00022737"/>
    </source>
</evidence>
<feature type="repeat" description="ANK" evidence="3">
    <location>
        <begin position="530"/>
        <end position="562"/>
    </location>
</feature>
<keyword evidence="2 3" id="KW-0040">ANK repeat</keyword>
<dbReference type="PANTHER" id="PTHR24166">
    <property type="entry name" value="ROLLING PEBBLES, ISOFORM B"/>
    <property type="match status" value="1"/>
</dbReference>
<dbReference type="RefSeq" id="WP_136079711.1">
    <property type="nucleotide sequence ID" value="NZ_CAAHFG010000001.1"/>
</dbReference>
<protein>
    <submittedName>
        <fullName evidence="5">Uncharacterized protein</fullName>
    </submittedName>
</protein>
<accession>A0A6C2U2J5</accession>
<evidence type="ECO:0000256" key="2">
    <source>
        <dbReference type="ARBA" id="ARBA00023043"/>
    </source>
</evidence>
<dbReference type="AlphaFoldDB" id="A0A6C2U2J5"/>
<dbReference type="Pfam" id="PF12796">
    <property type="entry name" value="Ank_2"/>
    <property type="match status" value="1"/>
</dbReference>
<evidence type="ECO:0000256" key="3">
    <source>
        <dbReference type="PROSITE-ProRule" id="PRU00023"/>
    </source>
</evidence>
<dbReference type="PROSITE" id="PS51257">
    <property type="entry name" value="PROKAR_LIPOPROTEIN"/>
    <property type="match status" value="1"/>
</dbReference>
<evidence type="ECO:0000256" key="4">
    <source>
        <dbReference type="SAM" id="SignalP"/>
    </source>
</evidence>